<evidence type="ECO:0000313" key="1">
    <source>
        <dbReference type="EMBL" id="TFK49516.1"/>
    </source>
</evidence>
<organism evidence="1 2">
    <name type="scientific">Heliocybe sulcata</name>
    <dbReference type="NCBI Taxonomy" id="5364"/>
    <lineage>
        <taxon>Eukaryota</taxon>
        <taxon>Fungi</taxon>
        <taxon>Dikarya</taxon>
        <taxon>Basidiomycota</taxon>
        <taxon>Agaricomycotina</taxon>
        <taxon>Agaricomycetes</taxon>
        <taxon>Gloeophyllales</taxon>
        <taxon>Gloeophyllaceae</taxon>
        <taxon>Heliocybe</taxon>
    </lineage>
</organism>
<accession>A0A5C3MZ95</accession>
<dbReference type="OrthoDB" id="2845803at2759"/>
<dbReference type="Proteomes" id="UP000305948">
    <property type="component" value="Unassembled WGS sequence"/>
</dbReference>
<gene>
    <name evidence="1" type="ORF">OE88DRAFT_1661992</name>
</gene>
<dbReference type="EMBL" id="ML213515">
    <property type="protein sequence ID" value="TFK49516.1"/>
    <property type="molecule type" value="Genomic_DNA"/>
</dbReference>
<dbReference type="AlphaFoldDB" id="A0A5C3MZ95"/>
<sequence length="151" mass="16655">MPKPLSTLTDWSKQHIGAVFELGNESDALMAIEETFSPDVKVMLNGAPMNREGVKQVVLAFRRAAPNGLKVEWMSVVDVPNDASNRNGSFGGVYIIRGLKHEVPGKGLLDFERHKSVNVVIQSQYDDPEKDSRRIVNLVFVAANVPVKAKL</sequence>
<protein>
    <submittedName>
        <fullName evidence="1">Uncharacterized protein</fullName>
    </submittedName>
</protein>
<reference evidence="1 2" key="1">
    <citation type="journal article" date="2019" name="Nat. Ecol. Evol.">
        <title>Megaphylogeny resolves global patterns of mushroom evolution.</title>
        <authorList>
            <person name="Varga T."/>
            <person name="Krizsan K."/>
            <person name="Foldi C."/>
            <person name="Dima B."/>
            <person name="Sanchez-Garcia M."/>
            <person name="Sanchez-Ramirez S."/>
            <person name="Szollosi G.J."/>
            <person name="Szarkandi J.G."/>
            <person name="Papp V."/>
            <person name="Albert L."/>
            <person name="Andreopoulos W."/>
            <person name="Angelini C."/>
            <person name="Antonin V."/>
            <person name="Barry K.W."/>
            <person name="Bougher N.L."/>
            <person name="Buchanan P."/>
            <person name="Buyck B."/>
            <person name="Bense V."/>
            <person name="Catcheside P."/>
            <person name="Chovatia M."/>
            <person name="Cooper J."/>
            <person name="Damon W."/>
            <person name="Desjardin D."/>
            <person name="Finy P."/>
            <person name="Geml J."/>
            <person name="Haridas S."/>
            <person name="Hughes K."/>
            <person name="Justo A."/>
            <person name="Karasinski D."/>
            <person name="Kautmanova I."/>
            <person name="Kiss B."/>
            <person name="Kocsube S."/>
            <person name="Kotiranta H."/>
            <person name="LaButti K.M."/>
            <person name="Lechner B.E."/>
            <person name="Liimatainen K."/>
            <person name="Lipzen A."/>
            <person name="Lukacs Z."/>
            <person name="Mihaltcheva S."/>
            <person name="Morgado L.N."/>
            <person name="Niskanen T."/>
            <person name="Noordeloos M.E."/>
            <person name="Ohm R.A."/>
            <person name="Ortiz-Santana B."/>
            <person name="Ovrebo C."/>
            <person name="Racz N."/>
            <person name="Riley R."/>
            <person name="Savchenko A."/>
            <person name="Shiryaev A."/>
            <person name="Soop K."/>
            <person name="Spirin V."/>
            <person name="Szebenyi C."/>
            <person name="Tomsovsky M."/>
            <person name="Tulloss R.E."/>
            <person name="Uehling J."/>
            <person name="Grigoriev I.V."/>
            <person name="Vagvolgyi C."/>
            <person name="Papp T."/>
            <person name="Martin F.M."/>
            <person name="Miettinen O."/>
            <person name="Hibbett D.S."/>
            <person name="Nagy L.G."/>
        </authorList>
    </citation>
    <scope>NUCLEOTIDE SEQUENCE [LARGE SCALE GENOMIC DNA]</scope>
    <source>
        <strain evidence="1 2">OMC1185</strain>
    </source>
</reference>
<name>A0A5C3MZ95_9AGAM</name>
<evidence type="ECO:0000313" key="2">
    <source>
        <dbReference type="Proteomes" id="UP000305948"/>
    </source>
</evidence>
<proteinExistence type="predicted"/>
<keyword evidence="2" id="KW-1185">Reference proteome</keyword>